<dbReference type="NCBIfam" id="TIGR04057">
    <property type="entry name" value="SusC_RagA_signa"/>
    <property type="match status" value="1"/>
</dbReference>
<keyword evidence="8" id="KW-0732">Signal</keyword>
<dbReference type="Pfam" id="PF13715">
    <property type="entry name" value="CarbopepD_reg_2"/>
    <property type="match status" value="1"/>
</dbReference>
<dbReference type="SUPFAM" id="SSF49464">
    <property type="entry name" value="Carboxypeptidase regulatory domain-like"/>
    <property type="match status" value="1"/>
</dbReference>
<accession>A0A1K1QYL3</accession>
<evidence type="ECO:0000256" key="5">
    <source>
        <dbReference type="ARBA" id="ARBA00023136"/>
    </source>
</evidence>
<dbReference type="SUPFAM" id="SSF56935">
    <property type="entry name" value="Porins"/>
    <property type="match status" value="1"/>
</dbReference>
<dbReference type="AlphaFoldDB" id="A0A1K1QYL3"/>
<dbReference type="FunFam" id="2.170.130.10:FF:000003">
    <property type="entry name" value="SusC/RagA family TonB-linked outer membrane protein"/>
    <property type="match status" value="1"/>
</dbReference>
<evidence type="ECO:0000256" key="1">
    <source>
        <dbReference type="ARBA" id="ARBA00004571"/>
    </source>
</evidence>
<evidence type="ECO:0000313" key="10">
    <source>
        <dbReference type="EMBL" id="SFW64788.1"/>
    </source>
</evidence>
<keyword evidence="3 7" id="KW-1134">Transmembrane beta strand</keyword>
<feature type="chain" id="PRO_5012272869" evidence="8">
    <location>
        <begin position="23"/>
        <end position="1062"/>
    </location>
</feature>
<dbReference type="STRING" id="76595.SAMN05660313_03096"/>
<dbReference type="EMBL" id="FPIY01000005">
    <property type="protein sequence ID" value="SFW64788.1"/>
    <property type="molecule type" value="Genomic_DNA"/>
</dbReference>
<dbReference type="NCBIfam" id="TIGR04056">
    <property type="entry name" value="OMP_RagA_SusC"/>
    <property type="match status" value="1"/>
</dbReference>
<proteinExistence type="inferred from homology"/>
<dbReference type="RefSeq" id="WP_072304714.1">
    <property type="nucleotide sequence ID" value="NZ_FPIY01000005.1"/>
</dbReference>
<dbReference type="InterPro" id="IPR008969">
    <property type="entry name" value="CarboxyPept-like_regulatory"/>
</dbReference>
<dbReference type="Gene3D" id="2.60.40.1120">
    <property type="entry name" value="Carboxypeptidase-like, regulatory domain"/>
    <property type="match status" value="1"/>
</dbReference>
<evidence type="ECO:0000256" key="6">
    <source>
        <dbReference type="ARBA" id="ARBA00023237"/>
    </source>
</evidence>
<sequence length="1062" mass="116569">MRKKVTWILTPLLVLLMSFSYGQEKTITGSVTDQDGLPLPGVSVLVVGTTIGTESDFDGNYTIKASIGQILRYSYIGQKTTQRTVGASSVINLQLEEDAEALEEVVVTAYGVQKKESLTGSITEIKSEEIAKVASGNAVTGLTGKVSGVQIFSNSGQPGTAPTVRFRGIGSLNGSSAPLYVVDGVPYNESITSLNPNDIETISFLKDAAAAALYGNRGANGVIIVTTKKGKAGKVSVNLDVRTSFTSRATKDYDVFNDAGEYLEAYHKMLKSNDIVENGTDVATAGLNASANLFDGTQGLVYNPFGGDRTTVVDPNTGILRSGNQLWTSDWEDELFNDGSGIQTLYASVAGGTEKATYFFSVGNEDNTGYNVNTGFKRLTLNMNMNSQINDNIKMGVSANYANREQTGTLTNNITGNFAWVRNIAPIYPVFAVDHATGATVLDDKGNALWDWADVTSPNATAGRPFNGFSNPHALQTLNVNKSVRDNLTSRAFTEIKFLKDFVFTYNFGLDLAFYNTTNYTNKIVGSSASSDVNGRLSEQFGRGTTYTNQQLLGWKKTIADNHNLDILLGHENSDYNFKFLDANKKNQFISNDISASLFAENDGAGNVTGGPTEYLLEGFFARMLYDFDSKYYINGSFRRDGSSVFSEDNRWGNFWGAGVAWRISKESFMDNVNWINELKLKSSIGQQGNDYVGYPDNTAVRNYAPYLDQWDVTSDGEEFNLNKTVLGNENLKWETSTNFNAGFELNMFENRLRIESEYFQRKITDLIFNRPLPNSSGLPSIPENVMDMQNVGVEASISYDIIRNQNLNWTVDLNATHYKNEITKLAPGRDFIDPGTVYRWEKGSSAFDYYIRDFVGVNPTNGNAIWYTSSEFEADGTTPIVNNQTEDYSVASETNLGKSALPDVNGGFTSSLTYKNLDFSFALSYQFGGYAFDAIYNDAFGGGIGENLSKDFYKTWTYDNTTASLPRVIDGSRNYNTSDLLLEKSDFISLNDVSIGYTLPSDVVEKIGLSKVRIYGLGNNLALWTASGRQGFDPRASVTGGNNSVRYATLKTFTLGLNVNF</sequence>
<comment type="subcellular location">
    <subcellularLocation>
        <location evidence="1 7">Cell outer membrane</location>
        <topology evidence="1 7">Multi-pass membrane protein</topology>
    </subcellularLocation>
</comment>
<keyword evidence="6 7" id="KW-0998">Cell outer membrane</keyword>
<name>A0A1K1QYL3_9FLAO</name>
<dbReference type="InterPro" id="IPR039426">
    <property type="entry name" value="TonB-dep_rcpt-like"/>
</dbReference>
<evidence type="ECO:0000256" key="7">
    <source>
        <dbReference type="PROSITE-ProRule" id="PRU01360"/>
    </source>
</evidence>
<dbReference type="Gene3D" id="2.170.130.10">
    <property type="entry name" value="TonB-dependent receptor, plug domain"/>
    <property type="match status" value="1"/>
</dbReference>
<evidence type="ECO:0000313" key="11">
    <source>
        <dbReference type="Proteomes" id="UP000183257"/>
    </source>
</evidence>
<dbReference type="Pfam" id="PF07715">
    <property type="entry name" value="Plug"/>
    <property type="match status" value="1"/>
</dbReference>
<reference evidence="11" key="1">
    <citation type="submission" date="2016-11" db="EMBL/GenBank/DDBJ databases">
        <authorList>
            <person name="Varghese N."/>
            <person name="Submissions S."/>
        </authorList>
    </citation>
    <scope>NUCLEOTIDE SEQUENCE [LARGE SCALE GENOMIC DNA]</scope>
    <source>
        <strain evidence="11">DSM 24786</strain>
    </source>
</reference>
<keyword evidence="2 7" id="KW-0813">Transport</keyword>
<dbReference type="PROSITE" id="PS52016">
    <property type="entry name" value="TONB_DEPENDENT_REC_3"/>
    <property type="match status" value="1"/>
</dbReference>
<keyword evidence="11" id="KW-1185">Reference proteome</keyword>
<dbReference type="InterPro" id="IPR023996">
    <property type="entry name" value="TonB-dep_OMP_SusC/RagA"/>
</dbReference>
<comment type="similarity">
    <text evidence="7">Belongs to the TonB-dependent receptor family.</text>
</comment>
<dbReference type="InterPro" id="IPR023997">
    <property type="entry name" value="TonB-dep_OMP_SusC/RagA_CS"/>
</dbReference>
<gene>
    <name evidence="10" type="ORF">SAMN05660313_03096</name>
</gene>
<feature type="signal peptide" evidence="8">
    <location>
        <begin position="1"/>
        <end position="22"/>
    </location>
</feature>
<dbReference type="InterPro" id="IPR036942">
    <property type="entry name" value="Beta-barrel_TonB_sf"/>
</dbReference>
<dbReference type="Gene3D" id="2.40.170.20">
    <property type="entry name" value="TonB-dependent receptor, beta-barrel domain"/>
    <property type="match status" value="1"/>
</dbReference>
<evidence type="ECO:0000256" key="2">
    <source>
        <dbReference type="ARBA" id="ARBA00022448"/>
    </source>
</evidence>
<evidence type="ECO:0000259" key="9">
    <source>
        <dbReference type="Pfam" id="PF07715"/>
    </source>
</evidence>
<dbReference type="InterPro" id="IPR037066">
    <property type="entry name" value="Plug_dom_sf"/>
</dbReference>
<protein>
    <submittedName>
        <fullName evidence="10">TonB-linked outer membrane protein, SusC/RagA family</fullName>
    </submittedName>
</protein>
<dbReference type="GO" id="GO:0009279">
    <property type="term" value="C:cell outer membrane"/>
    <property type="evidence" value="ECO:0007669"/>
    <property type="project" value="UniProtKB-SubCell"/>
</dbReference>
<keyword evidence="4 7" id="KW-0812">Transmembrane</keyword>
<evidence type="ECO:0000256" key="8">
    <source>
        <dbReference type="SAM" id="SignalP"/>
    </source>
</evidence>
<feature type="domain" description="TonB-dependent receptor plug" evidence="9">
    <location>
        <begin position="115"/>
        <end position="222"/>
    </location>
</feature>
<dbReference type="Proteomes" id="UP000183257">
    <property type="component" value="Unassembled WGS sequence"/>
</dbReference>
<dbReference type="OrthoDB" id="9768177at2"/>
<evidence type="ECO:0000256" key="4">
    <source>
        <dbReference type="ARBA" id="ARBA00022692"/>
    </source>
</evidence>
<evidence type="ECO:0000256" key="3">
    <source>
        <dbReference type="ARBA" id="ARBA00022452"/>
    </source>
</evidence>
<keyword evidence="5 7" id="KW-0472">Membrane</keyword>
<dbReference type="InterPro" id="IPR012910">
    <property type="entry name" value="Plug_dom"/>
</dbReference>
<organism evidence="10 11">
    <name type="scientific">Cellulophaga fucicola</name>
    <dbReference type="NCBI Taxonomy" id="76595"/>
    <lineage>
        <taxon>Bacteria</taxon>
        <taxon>Pseudomonadati</taxon>
        <taxon>Bacteroidota</taxon>
        <taxon>Flavobacteriia</taxon>
        <taxon>Flavobacteriales</taxon>
        <taxon>Flavobacteriaceae</taxon>
        <taxon>Cellulophaga</taxon>
    </lineage>
</organism>